<feature type="domain" description="LOB" evidence="2">
    <location>
        <begin position="6"/>
        <end position="108"/>
    </location>
</feature>
<organism evidence="3 4">
    <name type="scientific">Spirodela intermedia</name>
    <name type="common">Intermediate duckweed</name>
    <dbReference type="NCBI Taxonomy" id="51605"/>
    <lineage>
        <taxon>Eukaryota</taxon>
        <taxon>Viridiplantae</taxon>
        <taxon>Streptophyta</taxon>
        <taxon>Embryophyta</taxon>
        <taxon>Tracheophyta</taxon>
        <taxon>Spermatophyta</taxon>
        <taxon>Magnoliopsida</taxon>
        <taxon>Liliopsida</taxon>
        <taxon>Araceae</taxon>
        <taxon>Lemnoideae</taxon>
        <taxon>Spirodela</taxon>
    </lineage>
</organism>
<dbReference type="EMBL" id="LR746270">
    <property type="protein sequence ID" value="CAA7399019.1"/>
    <property type="molecule type" value="Genomic_DNA"/>
</dbReference>
<evidence type="ECO:0000259" key="2">
    <source>
        <dbReference type="PROSITE" id="PS50891"/>
    </source>
</evidence>
<comment type="similarity">
    <text evidence="1">Belongs to the LOB domain-containing protein family.</text>
</comment>
<dbReference type="Pfam" id="PF03195">
    <property type="entry name" value="LOB"/>
    <property type="match status" value="1"/>
</dbReference>
<reference evidence="3" key="1">
    <citation type="submission" date="2020-02" db="EMBL/GenBank/DDBJ databases">
        <authorList>
            <person name="Scholz U."/>
            <person name="Mascher M."/>
            <person name="Fiebig A."/>
        </authorList>
    </citation>
    <scope>NUCLEOTIDE SEQUENCE</scope>
</reference>
<name>A0A7I8KMI7_SPIIN</name>
<evidence type="ECO:0000313" key="4">
    <source>
        <dbReference type="Proteomes" id="UP000663760"/>
    </source>
</evidence>
<keyword evidence="4" id="KW-1185">Reference proteome</keyword>
<evidence type="ECO:0000313" key="3">
    <source>
        <dbReference type="EMBL" id="CAA7399019.1"/>
    </source>
</evidence>
<proteinExistence type="inferred from homology"/>
<sequence length="225" mass="24397">MTGLGSPCGACKFLRRKCVRGCIFAPYFCHEQGAKHFAAIHKVFGASNVSKLLTHLPAPDRCEAAVTISYEAQARLQDPVYGCVGHIFALQQQVVNLQAQLSSLKAQAAGQGLATCIPPNNQEEKLCNWFPLYQQTAQGILLSEDVKMMQPACSNPAVNPDDTAFYDGSLADSGSMQTSHQCYSHTADQQLFSFGDGFGSPPPMVPFDARMDELQSLAFSGLRRS</sequence>
<dbReference type="GO" id="GO:0009755">
    <property type="term" value="P:hormone-mediated signaling pathway"/>
    <property type="evidence" value="ECO:0007669"/>
    <property type="project" value="TreeGrafter"/>
</dbReference>
<accession>A0A7I8KMI7</accession>
<dbReference type="Proteomes" id="UP000663760">
    <property type="component" value="Chromosome 7"/>
</dbReference>
<evidence type="ECO:0000256" key="1">
    <source>
        <dbReference type="ARBA" id="ARBA00005474"/>
    </source>
</evidence>
<dbReference type="PROSITE" id="PS50891">
    <property type="entry name" value="LOB"/>
    <property type="match status" value="1"/>
</dbReference>
<gene>
    <name evidence="3" type="ORF">SI8410_07009689</name>
</gene>
<dbReference type="PANTHER" id="PTHR31529">
    <property type="entry name" value="LOB DOMAIN CONTAINING PROTEIN"/>
    <property type="match status" value="1"/>
</dbReference>
<dbReference type="OrthoDB" id="668748at2759"/>
<dbReference type="GO" id="GO:0045893">
    <property type="term" value="P:positive regulation of DNA-templated transcription"/>
    <property type="evidence" value="ECO:0007669"/>
    <property type="project" value="TreeGrafter"/>
</dbReference>
<dbReference type="InterPro" id="IPR004883">
    <property type="entry name" value="LOB"/>
</dbReference>
<dbReference type="AlphaFoldDB" id="A0A7I8KMI7"/>
<dbReference type="PANTHER" id="PTHR31529:SF26">
    <property type="entry name" value="LOB DOMAIN-CONTAINING PROTEIN CRL1"/>
    <property type="match status" value="1"/>
</dbReference>
<dbReference type="GO" id="GO:0005634">
    <property type="term" value="C:nucleus"/>
    <property type="evidence" value="ECO:0007669"/>
    <property type="project" value="TreeGrafter"/>
</dbReference>
<protein>
    <recommendedName>
        <fullName evidence="2">LOB domain-containing protein</fullName>
    </recommendedName>
</protein>